<gene>
    <name evidence="1" type="ORF">Pint_08769</name>
</gene>
<evidence type="ECO:0000313" key="1">
    <source>
        <dbReference type="EMBL" id="KAJ0024239.1"/>
    </source>
</evidence>
<sequence>MTMASMSRPSPFLYRHSNPTSLNSSPVVLSFPFYRTTSLHLRVSALNSDGHKIGSQESLGSGLLRKPVISPSRKDLGRNSEDDEVSEEESEEEKEWVDWEDKILQDTVPLVSFVRMILHSGKYESGSRLSPEHERTILDKLLPYHPEFQKKIGSGIDYITVCDRLLLYFSF</sequence>
<comment type="caution">
    <text evidence="1">The sequence shown here is derived from an EMBL/GenBank/DDBJ whole genome shotgun (WGS) entry which is preliminary data.</text>
</comment>
<protein>
    <submittedName>
        <fullName evidence="1">Uncharacterized protein</fullName>
    </submittedName>
</protein>
<evidence type="ECO:0000313" key="2">
    <source>
        <dbReference type="Proteomes" id="UP001163603"/>
    </source>
</evidence>
<keyword evidence="2" id="KW-1185">Reference proteome</keyword>
<reference evidence="2" key="1">
    <citation type="journal article" date="2023" name="G3 (Bethesda)">
        <title>Genome assembly and association tests identify interacting loci associated with vigor, precocity, and sex in interspecific pistachio rootstocks.</title>
        <authorList>
            <person name="Palmer W."/>
            <person name="Jacygrad E."/>
            <person name="Sagayaradj S."/>
            <person name="Cavanaugh K."/>
            <person name="Han R."/>
            <person name="Bertier L."/>
            <person name="Beede B."/>
            <person name="Kafkas S."/>
            <person name="Golino D."/>
            <person name="Preece J."/>
            <person name="Michelmore R."/>
        </authorList>
    </citation>
    <scope>NUCLEOTIDE SEQUENCE [LARGE SCALE GENOMIC DNA]</scope>
</reference>
<dbReference type="EMBL" id="CM047745">
    <property type="protein sequence ID" value="KAJ0024239.1"/>
    <property type="molecule type" value="Genomic_DNA"/>
</dbReference>
<proteinExistence type="predicted"/>
<accession>A0ACC0XSR2</accession>
<dbReference type="Proteomes" id="UP001163603">
    <property type="component" value="Chromosome 10"/>
</dbReference>
<organism evidence="1 2">
    <name type="scientific">Pistacia integerrima</name>
    <dbReference type="NCBI Taxonomy" id="434235"/>
    <lineage>
        <taxon>Eukaryota</taxon>
        <taxon>Viridiplantae</taxon>
        <taxon>Streptophyta</taxon>
        <taxon>Embryophyta</taxon>
        <taxon>Tracheophyta</taxon>
        <taxon>Spermatophyta</taxon>
        <taxon>Magnoliopsida</taxon>
        <taxon>eudicotyledons</taxon>
        <taxon>Gunneridae</taxon>
        <taxon>Pentapetalae</taxon>
        <taxon>rosids</taxon>
        <taxon>malvids</taxon>
        <taxon>Sapindales</taxon>
        <taxon>Anacardiaceae</taxon>
        <taxon>Pistacia</taxon>
    </lineage>
</organism>
<name>A0ACC0XSR2_9ROSI</name>